<evidence type="ECO:0000313" key="3">
    <source>
        <dbReference type="Proteomes" id="UP000607653"/>
    </source>
</evidence>
<sequence length="97" mass="11088">MPRITSLPRRMSKIVTQSTAFLIIANPYPPEETRITSLRSLGGCRGSHHSLILGNTPEETRGEREREKEEEQCRWVLVGRRRIHPPLLFPSKISNGL</sequence>
<feature type="compositionally biased region" description="Basic and acidic residues" evidence="1">
    <location>
        <begin position="58"/>
        <end position="70"/>
    </location>
</feature>
<comment type="caution">
    <text evidence="2">The sequence shown here is derived from an EMBL/GenBank/DDBJ whole genome shotgun (WGS) entry which is preliminary data.</text>
</comment>
<gene>
    <name evidence="2" type="ORF">HUJ06_027262</name>
</gene>
<accession>A0A822XVX7</accession>
<protein>
    <submittedName>
        <fullName evidence="2">Uncharacterized protein</fullName>
    </submittedName>
</protein>
<keyword evidence="3" id="KW-1185">Reference proteome</keyword>
<dbReference type="Proteomes" id="UP000607653">
    <property type="component" value="Unassembled WGS sequence"/>
</dbReference>
<reference evidence="2 3" key="1">
    <citation type="journal article" date="2020" name="Mol. Biol. Evol.">
        <title>Distinct Expression and Methylation Patterns for Genes with Different Fates following a Single Whole-Genome Duplication in Flowering Plants.</title>
        <authorList>
            <person name="Shi T."/>
            <person name="Rahmani R.S."/>
            <person name="Gugger P.F."/>
            <person name="Wang M."/>
            <person name="Li H."/>
            <person name="Zhang Y."/>
            <person name="Li Z."/>
            <person name="Wang Q."/>
            <person name="Van de Peer Y."/>
            <person name="Marchal K."/>
            <person name="Chen J."/>
        </authorList>
    </citation>
    <scope>NUCLEOTIDE SEQUENCE [LARGE SCALE GENOMIC DNA]</scope>
    <source>
        <tissue evidence="2">Leaf</tissue>
    </source>
</reference>
<evidence type="ECO:0000313" key="2">
    <source>
        <dbReference type="EMBL" id="DAD25794.1"/>
    </source>
</evidence>
<proteinExistence type="predicted"/>
<name>A0A822XVX7_NELNU</name>
<feature type="region of interest" description="Disordered" evidence="1">
    <location>
        <begin position="49"/>
        <end position="70"/>
    </location>
</feature>
<dbReference type="AlphaFoldDB" id="A0A822XVX7"/>
<evidence type="ECO:0000256" key="1">
    <source>
        <dbReference type="SAM" id="MobiDB-lite"/>
    </source>
</evidence>
<organism evidence="2 3">
    <name type="scientific">Nelumbo nucifera</name>
    <name type="common">Sacred lotus</name>
    <dbReference type="NCBI Taxonomy" id="4432"/>
    <lineage>
        <taxon>Eukaryota</taxon>
        <taxon>Viridiplantae</taxon>
        <taxon>Streptophyta</taxon>
        <taxon>Embryophyta</taxon>
        <taxon>Tracheophyta</taxon>
        <taxon>Spermatophyta</taxon>
        <taxon>Magnoliopsida</taxon>
        <taxon>Proteales</taxon>
        <taxon>Nelumbonaceae</taxon>
        <taxon>Nelumbo</taxon>
    </lineage>
</organism>
<dbReference type="EMBL" id="DUZY01000002">
    <property type="protein sequence ID" value="DAD25794.1"/>
    <property type="molecule type" value="Genomic_DNA"/>
</dbReference>